<accession>A0AAV7WXU4</accession>
<feature type="compositionally biased region" description="Basic residues" evidence="1">
    <location>
        <begin position="49"/>
        <end position="59"/>
    </location>
</feature>
<feature type="compositionally biased region" description="Low complexity" evidence="1">
    <location>
        <begin position="1"/>
        <end position="10"/>
    </location>
</feature>
<protein>
    <submittedName>
        <fullName evidence="2">Uncharacterized protein</fullName>
    </submittedName>
</protein>
<evidence type="ECO:0000256" key="1">
    <source>
        <dbReference type="SAM" id="MobiDB-lite"/>
    </source>
</evidence>
<gene>
    <name evidence="2" type="ORF">NDU88_005505</name>
</gene>
<evidence type="ECO:0000313" key="2">
    <source>
        <dbReference type="EMBL" id="KAJ1217918.1"/>
    </source>
</evidence>
<name>A0AAV7WXU4_PLEWA</name>
<feature type="region of interest" description="Disordered" evidence="1">
    <location>
        <begin position="1"/>
        <end position="70"/>
    </location>
</feature>
<reference evidence="2" key="1">
    <citation type="journal article" date="2022" name="bioRxiv">
        <title>Sequencing and chromosome-scale assembly of the giantPleurodeles waltlgenome.</title>
        <authorList>
            <person name="Brown T."/>
            <person name="Elewa A."/>
            <person name="Iarovenko S."/>
            <person name="Subramanian E."/>
            <person name="Araus A.J."/>
            <person name="Petzold A."/>
            <person name="Susuki M."/>
            <person name="Suzuki K.-i.T."/>
            <person name="Hayashi T."/>
            <person name="Toyoda A."/>
            <person name="Oliveira C."/>
            <person name="Osipova E."/>
            <person name="Leigh N.D."/>
            <person name="Simon A."/>
            <person name="Yun M.H."/>
        </authorList>
    </citation>
    <scope>NUCLEOTIDE SEQUENCE</scope>
    <source>
        <strain evidence="2">20211129_DDA</strain>
        <tissue evidence="2">Liver</tissue>
    </source>
</reference>
<feature type="compositionally biased region" description="Polar residues" evidence="1">
    <location>
        <begin position="181"/>
        <end position="199"/>
    </location>
</feature>
<dbReference type="Proteomes" id="UP001066276">
    <property type="component" value="Chromosome 1_1"/>
</dbReference>
<dbReference type="AlphaFoldDB" id="A0AAV7WXU4"/>
<feature type="compositionally biased region" description="Basic and acidic residues" evidence="1">
    <location>
        <begin position="31"/>
        <end position="44"/>
    </location>
</feature>
<evidence type="ECO:0000313" key="3">
    <source>
        <dbReference type="Proteomes" id="UP001066276"/>
    </source>
</evidence>
<comment type="caution">
    <text evidence="2">The sequence shown here is derived from an EMBL/GenBank/DDBJ whole genome shotgun (WGS) entry which is preliminary data.</text>
</comment>
<keyword evidence="3" id="KW-1185">Reference proteome</keyword>
<sequence length="199" mass="21025">MAASAFAAAAGEKTKAQRPRAAVESGNLGQRLEEPAGRAVDPEQARGLMRAKKRERSCKRSGDVGPRGSGPYLYMLRGLGHYLSGGRRGSYYLLLHPAPSVESTAGPLLGTPGPTNRELHQSTSGSPGGDHHLELAPEESKCPSGGPQGVPDPNGGRTQREQNQVQFSASRPLYRLDAQEIDSQSSPHALATSTYLGSI</sequence>
<organism evidence="2 3">
    <name type="scientific">Pleurodeles waltl</name>
    <name type="common">Iberian ribbed newt</name>
    <dbReference type="NCBI Taxonomy" id="8319"/>
    <lineage>
        <taxon>Eukaryota</taxon>
        <taxon>Metazoa</taxon>
        <taxon>Chordata</taxon>
        <taxon>Craniata</taxon>
        <taxon>Vertebrata</taxon>
        <taxon>Euteleostomi</taxon>
        <taxon>Amphibia</taxon>
        <taxon>Batrachia</taxon>
        <taxon>Caudata</taxon>
        <taxon>Salamandroidea</taxon>
        <taxon>Salamandridae</taxon>
        <taxon>Pleurodelinae</taxon>
        <taxon>Pleurodeles</taxon>
    </lineage>
</organism>
<proteinExistence type="predicted"/>
<feature type="compositionally biased region" description="Basic and acidic residues" evidence="1">
    <location>
        <begin position="129"/>
        <end position="141"/>
    </location>
</feature>
<dbReference type="EMBL" id="JANPWB010000001">
    <property type="protein sequence ID" value="KAJ1217918.1"/>
    <property type="molecule type" value="Genomic_DNA"/>
</dbReference>
<feature type="region of interest" description="Disordered" evidence="1">
    <location>
        <begin position="104"/>
        <end position="199"/>
    </location>
</feature>